<dbReference type="Proteomes" id="UP000324222">
    <property type="component" value="Unassembled WGS sequence"/>
</dbReference>
<evidence type="ECO:0000256" key="1">
    <source>
        <dbReference type="SAM" id="MobiDB-lite"/>
    </source>
</evidence>
<protein>
    <submittedName>
        <fullName evidence="2">Uncharacterized protein</fullName>
    </submittedName>
</protein>
<sequence length="88" mass="10329">MYFVPRVALHHTRPRPDQQQTLPRGRRRYNLKKKNLTNRHEHQSRPTRTSFPSSFLQSFPSLPFCRIPTRLSLSSGEVMVHALPPPLE</sequence>
<accession>A0A5B7K3K8</accession>
<evidence type="ECO:0000313" key="2">
    <source>
        <dbReference type="EMBL" id="MPD01516.1"/>
    </source>
</evidence>
<keyword evidence="3" id="KW-1185">Reference proteome</keyword>
<proteinExistence type="predicted"/>
<dbReference type="EMBL" id="VSRR010127467">
    <property type="protein sequence ID" value="MPD01516.1"/>
    <property type="molecule type" value="Genomic_DNA"/>
</dbReference>
<reference evidence="2 3" key="1">
    <citation type="submission" date="2019-05" db="EMBL/GenBank/DDBJ databases">
        <title>Another draft genome of Portunus trituberculatus and its Hox gene families provides insights of decapod evolution.</title>
        <authorList>
            <person name="Jeong J.-H."/>
            <person name="Song I."/>
            <person name="Kim S."/>
            <person name="Choi T."/>
            <person name="Kim D."/>
            <person name="Ryu S."/>
            <person name="Kim W."/>
        </authorList>
    </citation>
    <scope>NUCLEOTIDE SEQUENCE [LARGE SCALE GENOMIC DNA]</scope>
    <source>
        <tissue evidence="2">Muscle</tissue>
    </source>
</reference>
<name>A0A5B7K3K8_PORTR</name>
<feature type="region of interest" description="Disordered" evidence="1">
    <location>
        <begin position="7"/>
        <end position="53"/>
    </location>
</feature>
<dbReference type="AlphaFoldDB" id="A0A5B7K3K8"/>
<evidence type="ECO:0000313" key="3">
    <source>
        <dbReference type="Proteomes" id="UP000324222"/>
    </source>
</evidence>
<feature type="compositionally biased region" description="Basic residues" evidence="1">
    <location>
        <begin position="24"/>
        <end position="37"/>
    </location>
</feature>
<organism evidence="2 3">
    <name type="scientific">Portunus trituberculatus</name>
    <name type="common">Swimming crab</name>
    <name type="synonym">Neptunus trituberculatus</name>
    <dbReference type="NCBI Taxonomy" id="210409"/>
    <lineage>
        <taxon>Eukaryota</taxon>
        <taxon>Metazoa</taxon>
        <taxon>Ecdysozoa</taxon>
        <taxon>Arthropoda</taxon>
        <taxon>Crustacea</taxon>
        <taxon>Multicrustacea</taxon>
        <taxon>Malacostraca</taxon>
        <taxon>Eumalacostraca</taxon>
        <taxon>Eucarida</taxon>
        <taxon>Decapoda</taxon>
        <taxon>Pleocyemata</taxon>
        <taxon>Brachyura</taxon>
        <taxon>Eubrachyura</taxon>
        <taxon>Portunoidea</taxon>
        <taxon>Portunidae</taxon>
        <taxon>Portuninae</taxon>
        <taxon>Portunus</taxon>
    </lineage>
</organism>
<gene>
    <name evidence="2" type="ORF">E2C01_097048</name>
</gene>
<comment type="caution">
    <text evidence="2">The sequence shown here is derived from an EMBL/GenBank/DDBJ whole genome shotgun (WGS) entry which is preliminary data.</text>
</comment>